<dbReference type="InterPro" id="IPR006089">
    <property type="entry name" value="Acyl-CoA_DH_CS"/>
</dbReference>
<organism evidence="10 11">
    <name type="scientific">Amycolatopsis bartoniae</name>
    <dbReference type="NCBI Taxonomy" id="941986"/>
    <lineage>
        <taxon>Bacteria</taxon>
        <taxon>Bacillati</taxon>
        <taxon>Actinomycetota</taxon>
        <taxon>Actinomycetes</taxon>
        <taxon>Pseudonocardiales</taxon>
        <taxon>Pseudonocardiaceae</taxon>
        <taxon>Amycolatopsis</taxon>
    </lineage>
</organism>
<dbReference type="SUPFAM" id="SSF47203">
    <property type="entry name" value="Acyl-CoA dehydrogenase C-terminal domain-like"/>
    <property type="match status" value="1"/>
</dbReference>
<dbReference type="SUPFAM" id="SSF56645">
    <property type="entry name" value="Acyl-CoA dehydrogenase NM domain-like"/>
    <property type="match status" value="1"/>
</dbReference>
<name>A0A8H9IN94_9PSEU</name>
<dbReference type="InterPro" id="IPR036250">
    <property type="entry name" value="AcylCo_DH-like_C"/>
</dbReference>
<feature type="domain" description="Acyl-CoA dehydrogenase/oxidase N-terminal" evidence="9">
    <location>
        <begin position="4"/>
        <end position="117"/>
    </location>
</feature>
<dbReference type="Proteomes" id="UP000658656">
    <property type="component" value="Unassembled WGS sequence"/>
</dbReference>
<dbReference type="EMBL" id="BNAV01000001">
    <property type="protein sequence ID" value="GHF37759.1"/>
    <property type="molecule type" value="Genomic_DNA"/>
</dbReference>
<dbReference type="PROSITE" id="PS00072">
    <property type="entry name" value="ACYL_COA_DH_1"/>
    <property type="match status" value="1"/>
</dbReference>
<dbReference type="Pfam" id="PF00441">
    <property type="entry name" value="Acyl-CoA_dh_1"/>
    <property type="match status" value="1"/>
</dbReference>
<dbReference type="RefSeq" id="WP_229880295.1">
    <property type="nucleotide sequence ID" value="NZ_BNAV01000001.1"/>
</dbReference>
<dbReference type="Gene3D" id="1.20.140.10">
    <property type="entry name" value="Butyryl-CoA Dehydrogenase, subunit A, domain 3"/>
    <property type="match status" value="1"/>
</dbReference>
<evidence type="ECO:0000256" key="3">
    <source>
        <dbReference type="ARBA" id="ARBA00022630"/>
    </source>
</evidence>
<comment type="cofactor">
    <cofactor evidence="1 6">
        <name>FAD</name>
        <dbReference type="ChEBI" id="CHEBI:57692"/>
    </cofactor>
</comment>
<sequence>MIDTPERAELRKTVRRFVEAEVLPHLDEWERAGELPRELHRKAGKIGLLGVSFPEEAGGGGGNYLDALVVAEEILYAGGSGGLVASLLTNGIALPHLVAAGNREQLDRWVRPTLDGELIGSLAITEPDGGSDVAGIRTTARREGDHYVVNGAKTFITSGCRADFVTTAVRTGGPGAHGISLLVVERGTPGFTVTRKLEKMGWHCSDTAELSYVDVRVPVANLVGEENTGFIQIATQFVVERLSLAVQAYATAQRALDLTLGWCRLRETFGRPLISRQVVQHKVTDMARRTDLARVYTRHVAERYVAGEEVIAEACFAKNSAVEAAEWVVNEAVQLHGGLGYMRESEVERHYRDVRILGIGGGTNEILTGLAAKRLGYTA</sequence>
<evidence type="ECO:0000259" key="8">
    <source>
        <dbReference type="Pfam" id="PF02770"/>
    </source>
</evidence>
<dbReference type="InterPro" id="IPR013786">
    <property type="entry name" value="AcylCoA_DH/ox_N"/>
</dbReference>
<keyword evidence="3 6" id="KW-0285">Flavoprotein</keyword>
<evidence type="ECO:0000256" key="6">
    <source>
        <dbReference type="RuleBase" id="RU362125"/>
    </source>
</evidence>
<evidence type="ECO:0000313" key="11">
    <source>
        <dbReference type="Proteomes" id="UP000658656"/>
    </source>
</evidence>
<dbReference type="Pfam" id="PF02771">
    <property type="entry name" value="Acyl-CoA_dh_N"/>
    <property type="match status" value="1"/>
</dbReference>
<dbReference type="InterPro" id="IPR006091">
    <property type="entry name" value="Acyl-CoA_Oxase/DH_mid-dom"/>
</dbReference>
<reference evidence="10" key="1">
    <citation type="journal article" date="2014" name="Int. J. Syst. Evol. Microbiol.">
        <title>Complete genome sequence of Corynebacterium casei LMG S-19264T (=DSM 44701T), isolated from a smear-ripened cheese.</title>
        <authorList>
            <consortium name="US DOE Joint Genome Institute (JGI-PGF)"/>
            <person name="Walter F."/>
            <person name="Albersmeier A."/>
            <person name="Kalinowski J."/>
            <person name="Ruckert C."/>
        </authorList>
    </citation>
    <scope>NUCLEOTIDE SEQUENCE</scope>
    <source>
        <strain evidence="10">CGMCC 4.7679</strain>
    </source>
</reference>
<dbReference type="PANTHER" id="PTHR43884">
    <property type="entry name" value="ACYL-COA DEHYDROGENASE"/>
    <property type="match status" value="1"/>
</dbReference>
<accession>A0A8H9IN94</accession>
<dbReference type="FunFam" id="1.20.140.10:FF:000001">
    <property type="entry name" value="Acyl-CoA dehydrogenase"/>
    <property type="match status" value="1"/>
</dbReference>
<dbReference type="PANTHER" id="PTHR43884:SF12">
    <property type="entry name" value="ISOVALERYL-COA DEHYDROGENASE, MITOCHONDRIAL-RELATED"/>
    <property type="match status" value="1"/>
</dbReference>
<dbReference type="Pfam" id="PF02770">
    <property type="entry name" value="Acyl-CoA_dh_M"/>
    <property type="match status" value="1"/>
</dbReference>
<dbReference type="InterPro" id="IPR009100">
    <property type="entry name" value="AcylCoA_DH/oxidase_NM_dom_sf"/>
</dbReference>
<dbReference type="Gene3D" id="1.10.540.10">
    <property type="entry name" value="Acyl-CoA dehydrogenase/oxidase, N-terminal domain"/>
    <property type="match status" value="1"/>
</dbReference>
<evidence type="ECO:0000256" key="2">
    <source>
        <dbReference type="ARBA" id="ARBA00009347"/>
    </source>
</evidence>
<dbReference type="AlphaFoldDB" id="A0A8H9IN94"/>
<reference evidence="10" key="2">
    <citation type="submission" date="2020-09" db="EMBL/GenBank/DDBJ databases">
        <authorList>
            <person name="Sun Q."/>
            <person name="Zhou Y."/>
        </authorList>
    </citation>
    <scope>NUCLEOTIDE SEQUENCE</scope>
    <source>
        <strain evidence="10">CGMCC 4.7679</strain>
    </source>
</reference>
<evidence type="ECO:0000313" key="10">
    <source>
        <dbReference type="EMBL" id="GHF37759.1"/>
    </source>
</evidence>
<comment type="similarity">
    <text evidence="2 6">Belongs to the acyl-CoA dehydrogenase family.</text>
</comment>
<evidence type="ECO:0000256" key="4">
    <source>
        <dbReference type="ARBA" id="ARBA00022827"/>
    </source>
</evidence>
<dbReference type="InterPro" id="IPR046373">
    <property type="entry name" value="Acyl-CoA_Oxase/DH_mid-dom_sf"/>
</dbReference>
<dbReference type="GO" id="GO:0050660">
    <property type="term" value="F:flavin adenine dinucleotide binding"/>
    <property type="evidence" value="ECO:0007669"/>
    <property type="project" value="InterPro"/>
</dbReference>
<dbReference type="GO" id="GO:0003995">
    <property type="term" value="F:acyl-CoA dehydrogenase activity"/>
    <property type="evidence" value="ECO:0007669"/>
    <property type="project" value="InterPro"/>
</dbReference>
<gene>
    <name evidence="10" type="primary">acd</name>
    <name evidence="10" type="ORF">GCM10017566_08690</name>
</gene>
<feature type="domain" description="Acyl-CoA dehydrogenase/oxidase C-terminal" evidence="7">
    <location>
        <begin position="227"/>
        <end position="375"/>
    </location>
</feature>
<dbReference type="InterPro" id="IPR009075">
    <property type="entry name" value="AcylCo_DH/oxidase_C"/>
</dbReference>
<dbReference type="InterPro" id="IPR037069">
    <property type="entry name" value="AcylCoA_DH/ox_N_sf"/>
</dbReference>
<keyword evidence="11" id="KW-1185">Reference proteome</keyword>
<protein>
    <submittedName>
        <fullName evidence="10">Acyl-CoA dehydrogenase</fullName>
    </submittedName>
</protein>
<evidence type="ECO:0000259" key="9">
    <source>
        <dbReference type="Pfam" id="PF02771"/>
    </source>
</evidence>
<dbReference type="PROSITE" id="PS00073">
    <property type="entry name" value="ACYL_COA_DH_2"/>
    <property type="match status" value="1"/>
</dbReference>
<evidence type="ECO:0000259" key="7">
    <source>
        <dbReference type="Pfam" id="PF00441"/>
    </source>
</evidence>
<keyword evidence="4 6" id="KW-0274">FAD</keyword>
<feature type="domain" description="Acyl-CoA oxidase/dehydrogenase middle" evidence="8">
    <location>
        <begin position="122"/>
        <end position="215"/>
    </location>
</feature>
<comment type="caution">
    <text evidence="10">The sequence shown here is derived from an EMBL/GenBank/DDBJ whole genome shotgun (WGS) entry which is preliminary data.</text>
</comment>
<dbReference type="FunFam" id="2.40.110.10:FF:000002">
    <property type="entry name" value="Acyl-CoA dehydrogenase fadE12"/>
    <property type="match status" value="1"/>
</dbReference>
<dbReference type="Gene3D" id="2.40.110.10">
    <property type="entry name" value="Butyryl-CoA Dehydrogenase, subunit A, domain 2"/>
    <property type="match status" value="1"/>
</dbReference>
<evidence type="ECO:0000256" key="5">
    <source>
        <dbReference type="ARBA" id="ARBA00023002"/>
    </source>
</evidence>
<keyword evidence="5 6" id="KW-0560">Oxidoreductase</keyword>
<proteinExistence type="inferred from homology"/>
<evidence type="ECO:0000256" key="1">
    <source>
        <dbReference type="ARBA" id="ARBA00001974"/>
    </source>
</evidence>